<feature type="domain" description="Tail sheath protein subtilisin-like" evidence="2">
    <location>
        <begin position="185"/>
        <end position="344"/>
    </location>
</feature>
<dbReference type="InterPro" id="IPR035089">
    <property type="entry name" value="Phage_sheath_subtilisin"/>
</dbReference>
<dbReference type="Proteomes" id="UP001151071">
    <property type="component" value="Unassembled WGS sequence"/>
</dbReference>
<dbReference type="EMBL" id="JAPYYP010000029">
    <property type="protein sequence ID" value="MDA5110316.1"/>
    <property type="molecule type" value="Genomic_DNA"/>
</dbReference>
<keyword evidence="6" id="KW-1185">Reference proteome</keyword>
<dbReference type="RefSeq" id="WP_271140702.1">
    <property type="nucleotide sequence ID" value="NZ_JAPYYP010000029.1"/>
</dbReference>
<feature type="domain" description="Phage tail sheath protein-like beta-sandwich" evidence="3">
    <location>
        <begin position="80"/>
        <end position="178"/>
    </location>
</feature>
<evidence type="ECO:0000259" key="3">
    <source>
        <dbReference type="Pfam" id="PF17481"/>
    </source>
</evidence>
<dbReference type="Pfam" id="PF04984">
    <property type="entry name" value="Phage_sheath_1"/>
    <property type="match status" value="1"/>
</dbReference>
<proteinExistence type="inferred from homology"/>
<gene>
    <name evidence="5" type="ORF">O3V59_18305</name>
</gene>
<accession>A0A9X3TSS2</accession>
<organism evidence="5 6">
    <name type="scientific">Brevibacillus thermoruber</name>
    <dbReference type="NCBI Taxonomy" id="33942"/>
    <lineage>
        <taxon>Bacteria</taxon>
        <taxon>Bacillati</taxon>
        <taxon>Bacillota</taxon>
        <taxon>Bacilli</taxon>
        <taxon>Bacillales</taxon>
        <taxon>Paenibacillaceae</taxon>
        <taxon>Brevibacillus</taxon>
    </lineage>
</organism>
<dbReference type="InterPro" id="IPR020287">
    <property type="entry name" value="Tail_sheath_C"/>
</dbReference>
<sequence length="451" mass="48489">MSIERLRAGVYVELMAKAKERVLPKSGRVCVPYVGEWGAPDRVVEVRGYDERIAETFGLVDTVELAAEGGATLVLYRMTDGSAQAASYSQADCFELTAKYPGLEGNQFVITIRDSMTEPGKKEVLIKHRWLGLGHRLTVTNVDDLVAKTANLSFVNQAKKLGDAPLTDVAEAAFSGGTSGTPASLTGADFTALFAGISGADFDALYLPSADPAIMASAKQFIADRRTFNQKLSTLVVGGTSATDGSMDAHIARSTAMNERFVINSAIAGEHVNGKTYSSLEWAAWTAGLVASTPAHISLTAQPVPLKKAVKDWGHTEILKGLANGVWMATRDGSQYVVESAINTLSTLHAGEREDFAKVRVSMTLDQIMNDLIAVGKKYKGKLNNNEMGRTTFIAAAKSYLDERIRQAAIEQGATIAENPDKASVGDVAYFVLKAQPLDAIEVFDIKWEVL</sequence>
<dbReference type="Gene3D" id="3.30.1370.220">
    <property type="match status" value="1"/>
</dbReference>
<dbReference type="Pfam" id="PF17481">
    <property type="entry name" value="Phage_sheath_domII"/>
    <property type="match status" value="1"/>
</dbReference>
<evidence type="ECO:0000256" key="1">
    <source>
        <dbReference type="ARBA" id="ARBA00008005"/>
    </source>
</evidence>
<evidence type="ECO:0000313" key="6">
    <source>
        <dbReference type="Proteomes" id="UP001151071"/>
    </source>
</evidence>
<reference evidence="5" key="1">
    <citation type="submission" date="2022-12" db="EMBL/GenBank/DDBJ databases">
        <title>Draft genome sequence of the thermophilic strain Brevibacillus thermoruber HT42, isolated from Los Humeros, Puebla, Mexico, with biotechnological potential.</title>
        <authorList>
            <person name="Lara Sanchez J."/>
            <person name="Solis Palacios R."/>
            <person name="Bustos Baena A.S."/>
            <person name="Ruz Baez A.E."/>
            <person name="Espinosa Luna G."/>
            <person name="Oliart Ros R.M."/>
        </authorList>
    </citation>
    <scope>NUCLEOTIDE SEQUENCE</scope>
    <source>
        <strain evidence="5">HT42</strain>
    </source>
</reference>
<evidence type="ECO:0000259" key="2">
    <source>
        <dbReference type="Pfam" id="PF04984"/>
    </source>
</evidence>
<feature type="domain" description="Tail sheath protein C-terminal" evidence="4">
    <location>
        <begin position="354"/>
        <end position="447"/>
    </location>
</feature>
<dbReference type="AlphaFoldDB" id="A0A9X3TSS2"/>
<dbReference type="InterPro" id="IPR035326">
    <property type="entry name" value="Beta_sandwich_Seath"/>
</dbReference>
<evidence type="ECO:0000259" key="4">
    <source>
        <dbReference type="Pfam" id="PF17482"/>
    </source>
</evidence>
<name>A0A9X3TSS2_9BACL</name>
<comment type="caution">
    <text evidence="5">The sequence shown here is derived from an EMBL/GenBank/DDBJ whole genome shotgun (WGS) entry which is preliminary data.</text>
</comment>
<dbReference type="Gene3D" id="2.60.40.4290">
    <property type="match status" value="1"/>
</dbReference>
<protein>
    <submittedName>
        <fullName evidence="5">Phage tail sheath subtilisin-like domain-containing protein</fullName>
    </submittedName>
</protein>
<evidence type="ECO:0000313" key="5">
    <source>
        <dbReference type="EMBL" id="MDA5110316.1"/>
    </source>
</evidence>
<dbReference type="Gene3D" id="3.40.50.11790">
    <property type="match status" value="1"/>
</dbReference>
<comment type="similarity">
    <text evidence="1">Belongs to the myoviridae tail sheath protein family.</text>
</comment>
<dbReference type="Pfam" id="PF17482">
    <property type="entry name" value="Phage_sheath_1C"/>
    <property type="match status" value="1"/>
</dbReference>